<dbReference type="GO" id="GO:0008771">
    <property type="term" value="F:[citrate (pro-3S)-lyase] ligase activity"/>
    <property type="evidence" value="ECO:0007669"/>
    <property type="project" value="UniProtKB-EC"/>
</dbReference>
<accession>A0A212JWC3</accession>
<feature type="domain" description="Citrate lyase ligase C-terminal" evidence="3">
    <location>
        <begin position="603"/>
        <end position="784"/>
    </location>
</feature>
<gene>
    <name evidence="4" type="ORF">KL86DPRO_20195</name>
</gene>
<evidence type="ECO:0000256" key="1">
    <source>
        <dbReference type="ARBA" id="ARBA00022741"/>
    </source>
</evidence>
<dbReference type="GO" id="GO:0005524">
    <property type="term" value="F:ATP binding"/>
    <property type="evidence" value="ECO:0007669"/>
    <property type="project" value="UniProtKB-KW"/>
</dbReference>
<protein>
    <submittedName>
        <fullName evidence="4">Putative (Citrate (Pro-3S)-lyase) ligase</fullName>
        <ecNumber evidence="4">6.2.1.22</ecNumber>
    </submittedName>
</protein>
<evidence type="ECO:0000259" key="3">
    <source>
        <dbReference type="SMART" id="SM00764"/>
    </source>
</evidence>
<dbReference type="AlphaFoldDB" id="A0A212JWC3"/>
<keyword evidence="4" id="KW-0436">Ligase</keyword>
<reference evidence="4" key="1">
    <citation type="submission" date="2016-04" db="EMBL/GenBank/DDBJ databases">
        <authorList>
            <person name="Evans L.H."/>
            <person name="Alamgir A."/>
            <person name="Owens N."/>
            <person name="Weber N.D."/>
            <person name="Virtaneva K."/>
            <person name="Barbian K."/>
            <person name="Babar A."/>
            <person name="Rosenke K."/>
        </authorList>
    </citation>
    <scope>NUCLEOTIDE SEQUENCE</scope>
    <source>
        <strain evidence="4">86</strain>
    </source>
</reference>
<name>A0A212JWC3_9DELT</name>
<dbReference type="InterPro" id="IPR013166">
    <property type="entry name" value="Citrate_lyase_ligase_C"/>
</dbReference>
<dbReference type="PANTHER" id="PTHR40599">
    <property type="entry name" value="[CITRATE [PRO-3S]-LYASE] LIGASE"/>
    <property type="match status" value="1"/>
</dbReference>
<evidence type="ECO:0000313" key="4">
    <source>
        <dbReference type="EMBL" id="SBW03739.1"/>
    </source>
</evidence>
<dbReference type="Pfam" id="PF08218">
    <property type="entry name" value="Citrate_ly_lig"/>
    <property type="match status" value="1"/>
</dbReference>
<dbReference type="Gene3D" id="3.40.50.620">
    <property type="entry name" value="HUPs"/>
    <property type="match status" value="1"/>
</dbReference>
<organism evidence="4">
    <name type="scientific">uncultured delta proteobacterium</name>
    <dbReference type="NCBI Taxonomy" id="34034"/>
    <lineage>
        <taxon>Bacteria</taxon>
        <taxon>Deltaproteobacteria</taxon>
        <taxon>environmental samples</taxon>
    </lineage>
</organism>
<evidence type="ECO:0000256" key="2">
    <source>
        <dbReference type="ARBA" id="ARBA00022840"/>
    </source>
</evidence>
<dbReference type="GO" id="GO:0016829">
    <property type="term" value="F:lyase activity"/>
    <property type="evidence" value="ECO:0007669"/>
    <property type="project" value="UniProtKB-KW"/>
</dbReference>
<dbReference type="InterPro" id="IPR005216">
    <property type="entry name" value="Citrate_lyase_ligase"/>
</dbReference>
<keyword evidence="4" id="KW-0456">Lyase</keyword>
<dbReference type="InterPro" id="IPR036514">
    <property type="entry name" value="SGNH_hydro_sf"/>
</dbReference>
<dbReference type="SMART" id="SM00764">
    <property type="entry name" value="Citrate_ly_lig"/>
    <property type="match status" value="1"/>
</dbReference>
<proteinExistence type="predicted"/>
<dbReference type="SUPFAM" id="SSF52266">
    <property type="entry name" value="SGNH hydrolase"/>
    <property type="match status" value="1"/>
</dbReference>
<dbReference type="SUPFAM" id="SSF52374">
    <property type="entry name" value="Nucleotidylyl transferase"/>
    <property type="match status" value="1"/>
</dbReference>
<sequence length="793" mass="87335">MPQTAPPPLFSVHRELMPRTPLVPLIRTQEQLTRVFRRKNALLLGNAALDRLGLSEAIPIIRATAASFTALPLSLAKKDREKTRRLLQKFSEIPRDTVVILAEEAYGKAFARLAKLAANPLPVLLPTGQLTCLLPHAGWGIGAPGTKNYNALFSGLAGKTVLVYGAKNQYAHLLRPKLDEYGHTVAVAGLVSPDNDAWGTVIEGVRVFPPERLAQGGYDAIIADGRTAAVLLPHLHGNAPDFTPVIFFRAFMGHAEDTADITLTHAAFMADRKNAAAKEAAPANSWRTYEAVFTGHPQFSKEHHAALLHGGASSLLRKRSFQLVDVDEPPVLHVRNGIRVTTDQNAVCDNVIHVVGPSYAYGTFCDDAYTVPSCLQRLCNGKDGEKPPVKRYNVHNYGVPGSTLLNLYRTVLDGTFAPDDVLIMLSVPLSHGMDINILRAVQALCLQRKVHFAVFCMPEIFAVLAPSAHEKSMLDDSAWMSGAVGYDEGMAARRVALNKETLDACRANGLPVFDLQPHFQRPHEWGEVFHNPTHVTFRGNECVARAIHTECIRHIADHAAKDVYTLAMEDLLDTVRRLARENIHCNAWLSSVPRFPAAEGKTTGAIVMNCNPFSRGHQHVIETALRQVDRLYIFLVEEDKSFFSTKDRAAMLLAGVARFGDRVRVAPSGTFIISSVSLPEYFVKDQIDYEPDSTLDILIFGTFIAPSLGVSVRFFGEEPFCAVTRSYHQQQKELLPACGIRCVEIPRLTHGNTAISASRIRELLQKELWDDIAALVPATTLDHLKAMHARKTG</sequence>
<dbReference type="EMBL" id="FLUQ01000002">
    <property type="protein sequence ID" value="SBW03739.1"/>
    <property type="molecule type" value="Genomic_DNA"/>
</dbReference>
<dbReference type="InterPro" id="IPR014729">
    <property type="entry name" value="Rossmann-like_a/b/a_fold"/>
</dbReference>
<keyword evidence="1" id="KW-0547">Nucleotide-binding</keyword>
<keyword evidence="2" id="KW-0067">ATP-binding</keyword>
<dbReference type="PANTHER" id="PTHR40599:SF1">
    <property type="entry name" value="[CITRATE [PRO-3S]-LYASE] LIGASE"/>
    <property type="match status" value="1"/>
</dbReference>
<dbReference type="Gene3D" id="3.40.50.1110">
    <property type="entry name" value="SGNH hydrolase"/>
    <property type="match status" value="1"/>
</dbReference>
<dbReference type="EC" id="6.2.1.22" evidence="4"/>